<sequence>MCALSAQPANDHVPQIIACPQCHDPDPSTPYEPVQYLSRKILGLPLPPVIVQHSENPTEIIDAAVARQWVKYHTKEPYDVRPTFSAAPQSEYYGTATLDDGQLVHKSAAKNAYRAFYDQRTGKFFAFPCHEVTWSFQAASGMDRAWPRELFYPSEARLSEAMRGMLPSPSGNPAEAAIFPAHSMPHAPPLPSIEERLRAPYAVRKFGIPKTSTHLRDVWQNATGREDIDALISNFIERHKLPTAVPPSPTTSLDTPLTDEVIRDIEVRVAAALEPNDTEGGLSSFTIDLGVAPGETIGPTSAPSENDSEEDAGPYPRSCAYCAGPQHRVARDCPLWAADVIATVPLTKDAAAPSNAMAAGDPSPAGLQNALDQLMGRTIDELLHDPPPFPVSDIAPLRDVLRAAPNSDEAVRRLKLVLARHYTEERDLQEVANAVLTFPPDDESDSGGSMPDLEEIRPSPPRVLFDLRSWAARVETPALNHQRGSVVTRDRWSSSSASSSPEPPPTSEESFRIPAVRLSPVLSEWSVTESELNIDPQIVIDSAVYSALSQLSDEQPATAALQPTS</sequence>
<evidence type="ECO:0000256" key="1">
    <source>
        <dbReference type="SAM" id="MobiDB-lite"/>
    </source>
</evidence>
<evidence type="ECO:0000313" key="2">
    <source>
        <dbReference type="EMBL" id="KAJ7074936.1"/>
    </source>
</evidence>
<dbReference type="EMBL" id="JARJCN010000107">
    <property type="protein sequence ID" value="KAJ7074936.1"/>
    <property type="molecule type" value="Genomic_DNA"/>
</dbReference>
<feature type="region of interest" description="Disordered" evidence="1">
    <location>
        <begin position="437"/>
        <end position="458"/>
    </location>
</feature>
<gene>
    <name evidence="2" type="ORF">B0H15DRAFT_806523</name>
</gene>
<protein>
    <submittedName>
        <fullName evidence="2">Uncharacterized protein</fullName>
    </submittedName>
</protein>
<evidence type="ECO:0000313" key="3">
    <source>
        <dbReference type="Proteomes" id="UP001222325"/>
    </source>
</evidence>
<comment type="caution">
    <text evidence="2">The sequence shown here is derived from an EMBL/GenBank/DDBJ whole genome shotgun (WGS) entry which is preliminary data.</text>
</comment>
<reference evidence="2" key="1">
    <citation type="submission" date="2023-03" db="EMBL/GenBank/DDBJ databases">
        <title>Massive genome expansion in bonnet fungi (Mycena s.s.) driven by repeated elements and novel gene families across ecological guilds.</title>
        <authorList>
            <consortium name="Lawrence Berkeley National Laboratory"/>
            <person name="Harder C.B."/>
            <person name="Miyauchi S."/>
            <person name="Viragh M."/>
            <person name="Kuo A."/>
            <person name="Thoen E."/>
            <person name="Andreopoulos B."/>
            <person name="Lu D."/>
            <person name="Skrede I."/>
            <person name="Drula E."/>
            <person name="Henrissat B."/>
            <person name="Morin E."/>
            <person name="Kohler A."/>
            <person name="Barry K."/>
            <person name="LaButti K."/>
            <person name="Morin E."/>
            <person name="Salamov A."/>
            <person name="Lipzen A."/>
            <person name="Mereny Z."/>
            <person name="Hegedus B."/>
            <person name="Baldrian P."/>
            <person name="Stursova M."/>
            <person name="Weitz H."/>
            <person name="Taylor A."/>
            <person name="Grigoriev I.V."/>
            <person name="Nagy L.G."/>
            <person name="Martin F."/>
            <person name="Kauserud H."/>
        </authorList>
    </citation>
    <scope>NUCLEOTIDE SEQUENCE</scope>
    <source>
        <strain evidence="2">CBHHK173m</strain>
    </source>
</reference>
<accession>A0AAD6TTJ8</accession>
<organism evidence="2 3">
    <name type="scientific">Mycena belliarum</name>
    <dbReference type="NCBI Taxonomy" id="1033014"/>
    <lineage>
        <taxon>Eukaryota</taxon>
        <taxon>Fungi</taxon>
        <taxon>Dikarya</taxon>
        <taxon>Basidiomycota</taxon>
        <taxon>Agaricomycotina</taxon>
        <taxon>Agaricomycetes</taxon>
        <taxon>Agaricomycetidae</taxon>
        <taxon>Agaricales</taxon>
        <taxon>Marasmiineae</taxon>
        <taxon>Mycenaceae</taxon>
        <taxon>Mycena</taxon>
    </lineage>
</organism>
<feature type="region of interest" description="Disordered" evidence="1">
    <location>
        <begin position="480"/>
        <end position="511"/>
    </location>
</feature>
<proteinExistence type="predicted"/>
<feature type="non-terminal residue" evidence="2">
    <location>
        <position position="1"/>
    </location>
</feature>
<name>A0AAD6TTJ8_9AGAR</name>
<feature type="region of interest" description="Disordered" evidence="1">
    <location>
        <begin position="281"/>
        <end position="313"/>
    </location>
</feature>
<dbReference type="AlphaFoldDB" id="A0AAD6TTJ8"/>
<keyword evidence="3" id="KW-1185">Reference proteome</keyword>
<dbReference type="Proteomes" id="UP001222325">
    <property type="component" value="Unassembled WGS sequence"/>
</dbReference>